<protein>
    <recommendedName>
        <fullName evidence="2">RNA-binding protein RO60 vWA domain-containing protein</fullName>
    </recommendedName>
</protein>
<feature type="domain" description="RNA-binding protein RO60 vWA" evidence="2">
    <location>
        <begin position="534"/>
        <end position="710"/>
    </location>
</feature>
<dbReference type="GO" id="GO:1990904">
    <property type="term" value="C:ribonucleoprotein complex"/>
    <property type="evidence" value="ECO:0007669"/>
    <property type="project" value="TreeGrafter"/>
</dbReference>
<dbReference type="EMBL" id="CADEPI010000123">
    <property type="protein sequence ID" value="CAB3376064.1"/>
    <property type="molecule type" value="Genomic_DNA"/>
</dbReference>
<organism evidence="3 4">
    <name type="scientific">Cloeon dipterum</name>
    <dbReference type="NCBI Taxonomy" id="197152"/>
    <lineage>
        <taxon>Eukaryota</taxon>
        <taxon>Metazoa</taxon>
        <taxon>Ecdysozoa</taxon>
        <taxon>Arthropoda</taxon>
        <taxon>Hexapoda</taxon>
        <taxon>Insecta</taxon>
        <taxon>Pterygota</taxon>
        <taxon>Palaeoptera</taxon>
        <taxon>Ephemeroptera</taxon>
        <taxon>Pisciforma</taxon>
        <taxon>Baetidae</taxon>
        <taxon>Cloeon</taxon>
    </lineage>
</organism>
<dbReference type="InterPro" id="IPR036465">
    <property type="entry name" value="vWFA_dom_sf"/>
</dbReference>
<dbReference type="OrthoDB" id="6593576at2759"/>
<feature type="compositionally biased region" description="Basic and acidic residues" evidence="1">
    <location>
        <begin position="488"/>
        <end position="499"/>
    </location>
</feature>
<dbReference type="SUPFAM" id="SSF140864">
    <property type="entry name" value="TROVE domain-like"/>
    <property type="match status" value="1"/>
</dbReference>
<name>A0A8S1D577_9INSE</name>
<dbReference type="GO" id="GO:0003723">
    <property type="term" value="F:RNA binding"/>
    <property type="evidence" value="ECO:0007669"/>
    <property type="project" value="InterPro"/>
</dbReference>
<dbReference type="InterPro" id="IPR040322">
    <property type="entry name" value="TROVE2"/>
</dbReference>
<feature type="region of interest" description="Disordered" evidence="1">
    <location>
        <begin position="479"/>
        <end position="499"/>
    </location>
</feature>
<sequence>MGETLDAEKETAEAVEWLAKRFSDLGVVAPAQLQLILKRQKNVNHLLCPSSHLLKYAGTTKQPREMRLRRLLAYGSELPTYTAGRYDALNGGRFFTVLLEIIQQADADNPPPVEELIEREPVDLGLIQHIFDENGKIPKKARKEHLQMNRQDRDFRDKEKYPLLRILEEYLNPANGWPLRKCAVFALAVCVQYHCHQNQKCGFYRLAEKYLQSEEDFFYFVQMQSSKNFELIVKPECNGIRNGHGNQYEYTDERSISPDIQMNGRSKRNRRGGWGGGMRSLVNRWYKQQDPADLLKSASHLKGRYGWKHSDLFKMAHVPFSAYKEKDTPYEFAIYFIMHGYEKTMATYADKAELVPLMRVLEQHHQQAAQSPKERCDIIKTLRLKADQVRPDWLTKDTWPALVANMSAQEVVQNMPNLWMIDLDDNSGVWQAAAKVLTAADPNDLDPTAVFAAKMNYLLAMQFEGKCCFRNKRGKVKTSVKLKAQPQKKNEDLSSDEESKKRKPDVVIVNALDHLLEKTLKQRVVSSDKRVVVVIHLGKSNDDRCAFTHSMTVMDVAAWMLLNLRRDYSDLIFLVFYHIVMKKIVFPATNSIEQILKLFSAIPEITSMKSKPKIIYAIEWAIDCYSPDFEVDAFVIITPSLDYWSDREKSTHLTALEKYHSLQRKKQKAKLAVCVLSRMFGVRAQPPISPHIMEFTGFDAHTLFMLNKFISGAFDDKQVLSKSSYKSSLPSTQVTSP</sequence>
<reference evidence="3 4" key="1">
    <citation type="submission" date="2020-04" db="EMBL/GenBank/DDBJ databases">
        <authorList>
            <person name="Alioto T."/>
            <person name="Alioto T."/>
            <person name="Gomez Garrido J."/>
        </authorList>
    </citation>
    <scope>NUCLEOTIDE SEQUENCE [LARGE SCALE GENOMIC DNA]</scope>
</reference>
<dbReference type="AlphaFoldDB" id="A0A8S1D577"/>
<dbReference type="Gene3D" id="3.40.50.410">
    <property type="entry name" value="von Willebrand factor, type A domain"/>
    <property type="match status" value="1"/>
</dbReference>
<dbReference type="InterPro" id="IPR037214">
    <property type="entry name" value="TROVE_dom_sf"/>
</dbReference>
<dbReference type="Proteomes" id="UP000494165">
    <property type="component" value="Unassembled WGS sequence"/>
</dbReference>
<evidence type="ECO:0000313" key="3">
    <source>
        <dbReference type="EMBL" id="CAB3376064.1"/>
    </source>
</evidence>
<dbReference type="PANTHER" id="PTHR14202:SF0">
    <property type="entry name" value="RNA-BINDING PROTEIN RO60"/>
    <property type="match status" value="1"/>
</dbReference>
<evidence type="ECO:0000259" key="2">
    <source>
        <dbReference type="Pfam" id="PF25045"/>
    </source>
</evidence>
<comment type="caution">
    <text evidence="3">The sequence shown here is derived from an EMBL/GenBank/DDBJ whole genome shotgun (WGS) entry which is preliminary data.</text>
</comment>
<evidence type="ECO:0000256" key="1">
    <source>
        <dbReference type="SAM" id="MobiDB-lite"/>
    </source>
</evidence>
<proteinExistence type="predicted"/>
<gene>
    <name evidence="3" type="ORF">CLODIP_2_CD15675</name>
</gene>
<dbReference type="PANTHER" id="PTHR14202">
    <property type="entry name" value="60 KDA RIBONUCLEOPROTEIN SSA/RO"/>
    <property type="match status" value="1"/>
</dbReference>
<dbReference type="Pfam" id="PF25045">
    <property type="entry name" value="vWA_Ro60"/>
    <property type="match status" value="1"/>
</dbReference>
<dbReference type="InterPro" id="IPR056800">
    <property type="entry name" value="vWA_Ro60"/>
</dbReference>
<keyword evidence="4" id="KW-1185">Reference proteome</keyword>
<accession>A0A8S1D577</accession>
<evidence type="ECO:0000313" key="4">
    <source>
        <dbReference type="Proteomes" id="UP000494165"/>
    </source>
</evidence>